<dbReference type="EMBL" id="MZ399596">
    <property type="protein sequence ID" value="QXP45407.1"/>
    <property type="molecule type" value="Genomic_DNA"/>
</dbReference>
<keyword evidence="1" id="KW-0472">Membrane</keyword>
<dbReference type="Proteomes" id="UP000828872">
    <property type="component" value="Segment"/>
</dbReference>
<feature type="transmembrane region" description="Helical" evidence="1">
    <location>
        <begin position="150"/>
        <end position="171"/>
    </location>
</feature>
<protein>
    <submittedName>
        <fullName evidence="2">Uncharacterized protein</fullName>
    </submittedName>
</protein>
<gene>
    <name evidence="2" type="ORF">cd4_103</name>
</gene>
<name>A0AAE7VJ44_9CAUD</name>
<evidence type="ECO:0000313" key="2">
    <source>
        <dbReference type="EMBL" id="QXP45407.1"/>
    </source>
</evidence>
<proteinExistence type="predicted"/>
<reference evidence="2 3" key="1">
    <citation type="journal article" date="2021" name="Microbiol. Resour. Announc.">
        <title>Genome Sequences of Bacteriophages cd2, cd3, and cd4, which Specifically Target Carnobacterium divergens.</title>
        <authorList>
            <person name="Zhang P."/>
            <person name="Britton A.P."/>
            <person name="Visser K.A."/>
            <person name="Welke C.A."/>
            <person name="Wassink H."/>
            <person name="Prins E."/>
            <person name="Yang X."/>
            <person name="Martin-Visscher L.A."/>
        </authorList>
    </citation>
    <scope>NUCLEOTIDE SEQUENCE [LARGE SCALE GENOMIC DNA]</scope>
    <source>
        <strain evidence="3">cd4</strain>
    </source>
</reference>
<feature type="transmembrane region" description="Helical" evidence="1">
    <location>
        <begin position="177"/>
        <end position="196"/>
    </location>
</feature>
<keyword evidence="1" id="KW-0812">Transmembrane</keyword>
<accession>A0AAE7VJ44</accession>
<keyword evidence="1" id="KW-1133">Transmembrane helix</keyword>
<evidence type="ECO:0000256" key="1">
    <source>
        <dbReference type="SAM" id="Phobius"/>
    </source>
</evidence>
<keyword evidence="3" id="KW-1185">Reference proteome</keyword>
<evidence type="ECO:0000313" key="3">
    <source>
        <dbReference type="Proteomes" id="UP000828872"/>
    </source>
</evidence>
<sequence>MIFKDMSGKPVLDVEVLEPSKRVSLESVEGFSGWYFGIVIEPSDLSLRWEDVYQAGAYQYYCVTDDGSYVKFVRGYLGIWEVIGSYCGVIGELTSADMEMLFKTYLSTLYRNSLSLDPEKDLASRVEELEDEVYFLNEGKRRKAKRLENLGLIGTIWFLMLIPTSAMFLISDVVDSLTIRLLLIMLITTLSGFSCYKLGVHDGVEKCEEETEED</sequence>
<organism evidence="2 3">
    <name type="scientific">Carnobacterium phage cd4</name>
    <dbReference type="NCBI Taxonomy" id="2849246"/>
    <lineage>
        <taxon>Viruses</taxon>
        <taxon>Duplodnaviria</taxon>
        <taxon>Heunggongvirae</taxon>
        <taxon>Uroviricota</taxon>
        <taxon>Caudoviricetes</taxon>
        <taxon>Carnodivirus</taxon>
        <taxon>Carnodivirus cd4-like</taxon>
    </lineage>
</organism>